<organism evidence="1 2">
    <name type="scientific">Halioxenophilus aromaticivorans</name>
    <dbReference type="NCBI Taxonomy" id="1306992"/>
    <lineage>
        <taxon>Bacteria</taxon>
        <taxon>Pseudomonadati</taxon>
        <taxon>Pseudomonadota</taxon>
        <taxon>Gammaproteobacteria</taxon>
        <taxon>Alteromonadales</taxon>
        <taxon>Alteromonadaceae</taxon>
        <taxon>Halioxenophilus</taxon>
    </lineage>
</organism>
<dbReference type="AlphaFoldDB" id="A0AAV3UA88"/>
<evidence type="ECO:0000313" key="1">
    <source>
        <dbReference type="EMBL" id="GAA4961540.1"/>
    </source>
</evidence>
<dbReference type="RefSeq" id="WP_345428137.1">
    <property type="nucleotide sequence ID" value="NZ_AP031496.1"/>
</dbReference>
<sequence>MNSKWKVIAAAGIGVSLLALLVAALVPADVVPSAPIVTTEYNEAWCEEMMVLPNSQWREEQTQAFAKFCLVD</sequence>
<dbReference type="Pfam" id="PF11216">
    <property type="entry name" value="DUF3012"/>
    <property type="match status" value="1"/>
</dbReference>
<comment type="caution">
    <text evidence="1">The sequence shown here is derived from an EMBL/GenBank/DDBJ whole genome shotgun (WGS) entry which is preliminary data.</text>
</comment>
<proteinExistence type="predicted"/>
<gene>
    <name evidence="1" type="ORF">GCM10025791_48850</name>
</gene>
<protein>
    <submittedName>
        <fullName evidence="1">Uncharacterized protein</fullName>
    </submittedName>
</protein>
<keyword evidence="2" id="KW-1185">Reference proteome</keyword>
<accession>A0AAV3UA88</accession>
<dbReference type="InterPro" id="IPR021379">
    <property type="entry name" value="DUF3012"/>
</dbReference>
<evidence type="ECO:0000313" key="2">
    <source>
        <dbReference type="Proteomes" id="UP001409585"/>
    </source>
</evidence>
<dbReference type="Proteomes" id="UP001409585">
    <property type="component" value="Unassembled WGS sequence"/>
</dbReference>
<reference evidence="2" key="1">
    <citation type="journal article" date="2019" name="Int. J. Syst. Evol. Microbiol.">
        <title>The Global Catalogue of Microorganisms (GCM) 10K type strain sequencing project: providing services to taxonomists for standard genome sequencing and annotation.</title>
        <authorList>
            <consortium name="The Broad Institute Genomics Platform"/>
            <consortium name="The Broad Institute Genome Sequencing Center for Infectious Disease"/>
            <person name="Wu L."/>
            <person name="Ma J."/>
        </authorList>
    </citation>
    <scope>NUCLEOTIDE SEQUENCE [LARGE SCALE GENOMIC DNA]</scope>
    <source>
        <strain evidence="2">JCM 19134</strain>
    </source>
</reference>
<dbReference type="EMBL" id="BAABLX010000080">
    <property type="protein sequence ID" value="GAA4961540.1"/>
    <property type="molecule type" value="Genomic_DNA"/>
</dbReference>
<name>A0AAV3UA88_9ALTE</name>